<keyword evidence="3 4" id="KW-0012">Acyltransferase</keyword>
<dbReference type="Pfam" id="PF02803">
    <property type="entry name" value="Thiolase_C"/>
    <property type="match status" value="1"/>
</dbReference>
<keyword evidence="2 4" id="KW-0808">Transferase</keyword>
<gene>
    <name evidence="7" type="ORF">GSF22_22925</name>
</gene>
<dbReference type="InterPro" id="IPR020617">
    <property type="entry name" value="Thiolase_C"/>
</dbReference>
<dbReference type="PROSITE" id="PS00737">
    <property type="entry name" value="THIOLASE_2"/>
    <property type="match status" value="1"/>
</dbReference>
<organism evidence="7 8">
    <name type="scientific">Micromonospora echinofusca</name>
    <dbReference type="NCBI Taxonomy" id="47858"/>
    <lineage>
        <taxon>Bacteria</taxon>
        <taxon>Bacillati</taxon>
        <taxon>Actinomycetota</taxon>
        <taxon>Actinomycetes</taxon>
        <taxon>Micromonosporales</taxon>
        <taxon>Micromonosporaceae</taxon>
        <taxon>Micromonospora</taxon>
    </lineage>
</organism>
<proteinExistence type="inferred from homology"/>
<evidence type="ECO:0000256" key="1">
    <source>
        <dbReference type="ARBA" id="ARBA00010982"/>
    </source>
</evidence>
<dbReference type="CDD" id="cd00751">
    <property type="entry name" value="thiolase"/>
    <property type="match status" value="1"/>
</dbReference>
<dbReference type="PANTHER" id="PTHR43853">
    <property type="entry name" value="3-KETOACYL-COA THIOLASE, PEROXISOMAL"/>
    <property type="match status" value="1"/>
</dbReference>
<evidence type="ECO:0000313" key="7">
    <source>
        <dbReference type="EMBL" id="MBO4208840.1"/>
    </source>
</evidence>
<dbReference type="RefSeq" id="WP_208815817.1">
    <property type="nucleotide sequence ID" value="NZ_WVUH01000234.1"/>
</dbReference>
<dbReference type="Gene3D" id="3.40.47.10">
    <property type="match status" value="1"/>
</dbReference>
<dbReference type="InterPro" id="IPR016039">
    <property type="entry name" value="Thiolase-like"/>
</dbReference>
<dbReference type="InterPro" id="IPR020616">
    <property type="entry name" value="Thiolase_N"/>
</dbReference>
<name>A0ABS3VWC5_MICEH</name>
<dbReference type="GO" id="GO:0003985">
    <property type="term" value="F:acetyl-CoA C-acetyltransferase activity"/>
    <property type="evidence" value="ECO:0007669"/>
    <property type="project" value="UniProtKB-EC"/>
</dbReference>
<dbReference type="PIRSF" id="PIRSF000429">
    <property type="entry name" value="Ac-CoA_Ac_transf"/>
    <property type="match status" value="1"/>
</dbReference>
<feature type="domain" description="Thiolase C-terminal" evidence="6">
    <location>
        <begin position="297"/>
        <end position="418"/>
    </location>
</feature>
<accession>A0ABS3VWC5</accession>
<evidence type="ECO:0000256" key="3">
    <source>
        <dbReference type="ARBA" id="ARBA00023315"/>
    </source>
</evidence>
<feature type="domain" description="Thiolase N-terminal" evidence="5">
    <location>
        <begin position="10"/>
        <end position="289"/>
    </location>
</feature>
<dbReference type="EMBL" id="WVUH01000234">
    <property type="protein sequence ID" value="MBO4208840.1"/>
    <property type="molecule type" value="Genomic_DNA"/>
</dbReference>
<dbReference type="SUPFAM" id="SSF53901">
    <property type="entry name" value="Thiolase-like"/>
    <property type="match status" value="2"/>
</dbReference>
<evidence type="ECO:0000256" key="4">
    <source>
        <dbReference type="RuleBase" id="RU003557"/>
    </source>
</evidence>
<dbReference type="InterPro" id="IPR020613">
    <property type="entry name" value="Thiolase_CS"/>
</dbReference>
<comment type="similarity">
    <text evidence="1 4">Belongs to the thiolase-like superfamily. Thiolase family.</text>
</comment>
<dbReference type="EC" id="2.3.1.9" evidence="7"/>
<dbReference type="PANTHER" id="PTHR43853:SF21">
    <property type="entry name" value="STEROID 3-KETOACYL-COA THIOLASE"/>
    <property type="match status" value="1"/>
</dbReference>
<sequence length="420" mass="44022">MPTDPSRTAVIVATARSPIGRAGKGSLRDVRPDDLAAAIVQAALDKLPQLDRTTIDDLYLGCGLPGGEQGFNMARVVATLLGLDTLPGATLTRYCASSLQTTRMAFHAIAAGEGDTFVSAGVECVSRYARGNSDALPPEAQALVGGGWENPRFDAARARSAQRTQAGAPVWTDPREAGELPDIYLTMGQTAENLAQAYDVTRADMDEFGVRSQNLAEKAIADGFWAREITPVTTPDGTVVSADDGPRPGVTLEGVAGLKPVFRPDGRITAGNCCPLNDGAAAVVVMSEQRARDLGITPLARILSTGVSALSPEIMGLGPVEASRQALKRAGMTIDDVDLVEINEAFAAQVIPSYRQLDIPLEKLNVMGGAIAVGHPFGMTGARITGTLINALDWHDKTIGLETMCVGGGQGMAMVIERLS</sequence>
<evidence type="ECO:0000259" key="6">
    <source>
        <dbReference type="Pfam" id="PF02803"/>
    </source>
</evidence>
<keyword evidence="8" id="KW-1185">Reference proteome</keyword>
<evidence type="ECO:0000259" key="5">
    <source>
        <dbReference type="Pfam" id="PF00108"/>
    </source>
</evidence>
<comment type="caution">
    <text evidence="7">The sequence shown here is derived from an EMBL/GenBank/DDBJ whole genome shotgun (WGS) entry which is preliminary data.</text>
</comment>
<evidence type="ECO:0000256" key="2">
    <source>
        <dbReference type="ARBA" id="ARBA00022679"/>
    </source>
</evidence>
<dbReference type="NCBIfam" id="NF005890">
    <property type="entry name" value="PRK07851.1"/>
    <property type="match status" value="1"/>
</dbReference>
<dbReference type="Proteomes" id="UP000823521">
    <property type="component" value="Unassembled WGS sequence"/>
</dbReference>
<evidence type="ECO:0000313" key="8">
    <source>
        <dbReference type="Proteomes" id="UP000823521"/>
    </source>
</evidence>
<dbReference type="InterPro" id="IPR002155">
    <property type="entry name" value="Thiolase"/>
</dbReference>
<dbReference type="NCBIfam" id="TIGR01930">
    <property type="entry name" value="AcCoA-C-Actrans"/>
    <property type="match status" value="1"/>
</dbReference>
<reference evidence="7 8" key="1">
    <citation type="submission" date="2019-12" db="EMBL/GenBank/DDBJ databases">
        <title>Whole genome sequencing of endophytic Actinobacterium Micromonospora sp. MPMI6T.</title>
        <authorList>
            <person name="Evv R."/>
            <person name="Podile A.R."/>
        </authorList>
    </citation>
    <scope>NUCLEOTIDE SEQUENCE [LARGE SCALE GENOMIC DNA]</scope>
    <source>
        <strain evidence="7 8">MPMI6</strain>
    </source>
</reference>
<dbReference type="InterPro" id="IPR050215">
    <property type="entry name" value="Thiolase-like_sf_Thiolase"/>
</dbReference>
<protein>
    <submittedName>
        <fullName evidence="7">Acetyl-CoA C-acetyltransferase</fullName>
        <ecNumber evidence="7">2.3.1.9</ecNumber>
    </submittedName>
</protein>
<dbReference type="Pfam" id="PF00108">
    <property type="entry name" value="Thiolase_N"/>
    <property type="match status" value="1"/>
</dbReference>